<feature type="transmembrane region" description="Helical" evidence="5">
    <location>
        <begin position="35"/>
        <end position="57"/>
    </location>
</feature>
<name>A0ABY4BS33_9FLAO</name>
<sequence length="153" mass="17696">MKTSGKDFLFVGMQMVLFALYLFDPLPKFEIAGVFSYIGLVVALFGIVIAAVAVLKLRWNLTAFPTPKSGSQLVTSGIYRYVRHPIYSGILLFVFGYAVFRMSLFKLLITVLLLILFRFKCGFEEQQLRKKYPEYIIYQERTGMFFPKIFTKK</sequence>
<reference evidence="6 7" key="1">
    <citation type="submission" date="2022-03" db="EMBL/GenBank/DDBJ databases">
        <title>Chryseobacterium sp. isolated from particulate matters in swine house.</title>
        <authorList>
            <person name="Won M."/>
            <person name="Kim S.-J."/>
            <person name="Kwon S.-W."/>
        </authorList>
    </citation>
    <scope>NUCLEOTIDE SEQUENCE [LARGE SCALE GENOMIC DNA]</scope>
    <source>
        <strain evidence="6 7">SC2-2</strain>
    </source>
</reference>
<dbReference type="Pfam" id="PF04191">
    <property type="entry name" value="PEMT"/>
    <property type="match status" value="1"/>
</dbReference>
<dbReference type="Gene3D" id="1.20.120.1630">
    <property type="match status" value="1"/>
</dbReference>
<proteinExistence type="predicted"/>
<evidence type="ECO:0000313" key="6">
    <source>
        <dbReference type="EMBL" id="UOE40541.1"/>
    </source>
</evidence>
<evidence type="ECO:0000256" key="2">
    <source>
        <dbReference type="ARBA" id="ARBA00022692"/>
    </source>
</evidence>
<evidence type="ECO:0000256" key="3">
    <source>
        <dbReference type="ARBA" id="ARBA00022989"/>
    </source>
</evidence>
<dbReference type="InterPro" id="IPR007318">
    <property type="entry name" value="Phopholipid_MeTrfase"/>
</dbReference>
<dbReference type="Proteomes" id="UP000831460">
    <property type="component" value="Chromosome"/>
</dbReference>
<dbReference type="InterPro" id="IPR052527">
    <property type="entry name" value="Metal_cation-efflux_comp"/>
</dbReference>
<protein>
    <submittedName>
        <fullName evidence="6">Isoprenylcysteine carboxylmethyltransferase family protein</fullName>
    </submittedName>
</protein>
<evidence type="ECO:0000256" key="1">
    <source>
        <dbReference type="ARBA" id="ARBA00004127"/>
    </source>
</evidence>
<comment type="subcellular location">
    <subcellularLocation>
        <location evidence="1">Endomembrane system</location>
        <topology evidence="1">Multi-pass membrane protein</topology>
    </subcellularLocation>
</comment>
<keyword evidence="4 5" id="KW-0472">Membrane</keyword>
<evidence type="ECO:0000313" key="7">
    <source>
        <dbReference type="Proteomes" id="UP000831460"/>
    </source>
</evidence>
<feature type="transmembrane region" description="Helical" evidence="5">
    <location>
        <begin position="7"/>
        <end position="23"/>
    </location>
</feature>
<dbReference type="PANTHER" id="PTHR43847">
    <property type="entry name" value="BLL3993 PROTEIN"/>
    <property type="match status" value="1"/>
</dbReference>
<dbReference type="RefSeq" id="WP_243548515.1">
    <property type="nucleotide sequence ID" value="NZ_CP094532.1"/>
</dbReference>
<gene>
    <name evidence="6" type="ORF">MTP09_11580</name>
</gene>
<accession>A0ABY4BS33</accession>
<dbReference type="EMBL" id="CP094532">
    <property type="protein sequence ID" value="UOE40541.1"/>
    <property type="molecule type" value="Genomic_DNA"/>
</dbReference>
<evidence type="ECO:0000256" key="5">
    <source>
        <dbReference type="SAM" id="Phobius"/>
    </source>
</evidence>
<dbReference type="PANTHER" id="PTHR43847:SF1">
    <property type="entry name" value="BLL3993 PROTEIN"/>
    <property type="match status" value="1"/>
</dbReference>
<evidence type="ECO:0000256" key="4">
    <source>
        <dbReference type="ARBA" id="ARBA00023136"/>
    </source>
</evidence>
<organism evidence="6 7">
    <name type="scientific">Chryseobacterium suipulveris</name>
    <dbReference type="NCBI Taxonomy" id="2929800"/>
    <lineage>
        <taxon>Bacteria</taxon>
        <taxon>Pseudomonadati</taxon>
        <taxon>Bacteroidota</taxon>
        <taxon>Flavobacteriia</taxon>
        <taxon>Flavobacteriales</taxon>
        <taxon>Weeksellaceae</taxon>
        <taxon>Chryseobacterium group</taxon>
        <taxon>Chryseobacterium</taxon>
    </lineage>
</organism>
<keyword evidence="3 5" id="KW-1133">Transmembrane helix</keyword>
<keyword evidence="2 5" id="KW-0812">Transmembrane</keyword>
<keyword evidence="7" id="KW-1185">Reference proteome</keyword>